<organism evidence="1 2">
    <name type="scientific">Paraburkholderia strydomiana</name>
    <dbReference type="NCBI Taxonomy" id="1245417"/>
    <lineage>
        <taxon>Bacteria</taxon>
        <taxon>Pseudomonadati</taxon>
        <taxon>Pseudomonadota</taxon>
        <taxon>Betaproteobacteria</taxon>
        <taxon>Burkholderiales</taxon>
        <taxon>Burkholderiaceae</taxon>
        <taxon>Paraburkholderia</taxon>
    </lineage>
</organism>
<comment type="caution">
    <text evidence="1">The sequence shown here is derived from an EMBL/GenBank/DDBJ whole genome shotgun (WGS) entry which is preliminary data.</text>
</comment>
<dbReference type="RefSeq" id="WP_408126951.1">
    <property type="nucleotide sequence ID" value="NZ_JAQQDH010000001.1"/>
</dbReference>
<evidence type="ECO:0000313" key="2">
    <source>
        <dbReference type="Proteomes" id="UP001629288"/>
    </source>
</evidence>
<gene>
    <name evidence="1" type="ORF">PQR00_07230</name>
</gene>
<dbReference type="Proteomes" id="UP001629288">
    <property type="component" value="Unassembled WGS sequence"/>
</dbReference>
<dbReference type="EMBL" id="JAQQDH010000001">
    <property type="protein sequence ID" value="MFM0443376.1"/>
    <property type="molecule type" value="Genomic_DNA"/>
</dbReference>
<keyword evidence="2" id="KW-1185">Reference proteome</keyword>
<proteinExistence type="predicted"/>
<protein>
    <submittedName>
        <fullName evidence="1">Uncharacterized protein</fullName>
    </submittedName>
</protein>
<sequence>MAAADRNCPSCSEKTAFFPPSLDSVKRQGKKLRKLLGKEALCLGKAYNLAARLFGCQSYAAIRQAYLSNDVRPTVWDHELSESQLRERRSVQAQVLAAWMQVSEEDALEILDVGRFSARNVDVIDDQTVAEEFRVRPDGRVGVDAGERRAFMRDVELDDSSIAAAGAISTQVKMVSRKRRLVQRAV</sequence>
<accession>A0ABW9BVV4</accession>
<evidence type="ECO:0000313" key="1">
    <source>
        <dbReference type="EMBL" id="MFM0443376.1"/>
    </source>
</evidence>
<reference evidence="1 2" key="1">
    <citation type="journal article" date="2024" name="Chem. Sci.">
        <title>Discovery of megapolipeptins by genome mining of a Burkholderiales bacteria collection.</title>
        <authorList>
            <person name="Paulo B.S."/>
            <person name="Recchia M.J.J."/>
            <person name="Lee S."/>
            <person name="Fergusson C.H."/>
            <person name="Romanowski S.B."/>
            <person name="Hernandez A."/>
            <person name="Krull N."/>
            <person name="Liu D.Y."/>
            <person name="Cavanagh H."/>
            <person name="Bos A."/>
            <person name="Gray C.A."/>
            <person name="Murphy B.T."/>
            <person name="Linington R.G."/>
            <person name="Eustaquio A.S."/>
        </authorList>
    </citation>
    <scope>NUCLEOTIDE SEQUENCE [LARGE SCALE GENOMIC DNA]</scope>
    <source>
        <strain evidence="1 2">RL17-379-BIB-C</strain>
    </source>
</reference>
<name>A0ABW9BVV4_9BURK</name>